<dbReference type="GO" id="GO:0004601">
    <property type="term" value="F:peroxidase activity"/>
    <property type="evidence" value="ECO:0007669"/>
    <property type="project" value="InterPro"/>
</dbReference>
<feature type="compositionally biased region" description="Basic residues" evidence="5">
    <location>
        <begin position="20"/>
        <end position="29"/>
    </location>
</feature>
<dbReference type="InterPro" id="IPR020846">
    <property type="entry name" value="MFS_dom"/>
</dbReference>
<comment type="caution">
    <text evidence="8">The sequence shown here is derived from an EMBL/GenBank/DDBJ whole genome shotgun (WGS) entry which is preliminary data.</text>
</comment>
<dbReference type="InterPro" id="IPR011701">
    <property type="entry name" value="MFS"/>
</dbReference>
<reference evidence="8 9" key="1">
    <citation type="journal article" date="2016" name="Genome Biol. Evol.">
        <title>Divergent and convergent evolution of fungal pathogenicity.</title>
        <authorList>
            <person name="Shang Y."/>
            <person name="Xiao G."/>
            <person name="Zheng P."/>
            <person name="Cen K."/>
            <person name="Zhan S."/>
            <person name="Wang C."/>
        </authorList>
    </citation>
    <scope>NUCLEOTIDE SEQUENCE [LARGE SCALE GENOMIC DNA]</scope>
    <source>
        <strain evidence="8 9">RCEF 2490</strain>
    </source>
</reference>
<dbReference type="SUPFAM" id="SSF48113">
    <property type="entry name" value="Heme-dependent peroxidases"/>
    <property type="match status" value="1"/>
</dbReference>
<dbReference type="InterPro" id="IPR036259">
    <property type="entry name" value="MFS_trans_sf"/>
</dbReference>
<keyword evidence="3 6" id="KW-1133">Transmembrane helix</keyword>
<gene>
    <name evidence="8" type="ORF">AAL_07855</name>
</gene>
<evidence type="ECO:0000256" key="2">
    <source>
        <dbReference type="ARBA" id="ARBA00022692"/>
    </source>
</evidence>
<dbReference type="GO" id="GO:0022857">
    <property type="term" value="F:transmembrane transporter activity"/>
    <property type="evidence" value="ECO:0007669"/>
    <property type="project" value="InterPro"/>
</dbReference>
<dbReference type="Gene3D" id="1.10.420.10">
    <property type="entry name" value="Peroxidase, domain 2"/>
    <property type="match status" value="1"/>
</dbReference>
<dbReference type="PANTHER" id="PTHR23502:SF50">
    <property type="entry name" value="TRANSPORTER, PUTATIVE (AFU_ORTHOLOGUE AFUA_5G00430)-RELATED"/>
    <property type="match status" value="1"/>
</dbReference>
<feature type="domain" description="Major facilitator superfamily (MFS) profile" evidence="7">
    <location>
        <begin position="207"/>
        <end position="652"/>
    </location>
</feature>
<dbReference type="SUPFAM" id="SSF103473">
    <property type="entry name" value="MFS general substrate transporter"/>
    <property type="match status" value="1"/>
</dbReference>
<proteinExistence type="predicted"/>
<feature type="transmembrane region" description="Helical" evidence="6">
    <location>
        <begin position="629"/>
        <end position="651"/>
    </location>
</feature>
<feature type="transmembrane region" description="Helical" evidence="6">
    <location>
        <begin position="598"/>
        <end position="617"/>
    </location>
</feature>
<dbReference type="GO" id="GO:0005886">
    <property type="term" value="C:plasma membrane"/>
    <property type="evidence" value="ECO:0007669"/>
    <property type="project" value="TreeGrafter"/>
</dbReference>
<dbReference type="GO" id="GO:0006979">
    <property type="term" value="P:response to oxidative stress"/>
    <property type="evidence" value="ECO:0007669"/>
    <property type="project" value="InterPro"/>
</dbReference>
<feature type="region of interest" description="Disordered" evidence="5">
    <location>
        <begin position="390"/>
        <end position="421"/>
    </location>
</feature>
<feature type="region of interest" description="Disordered" evidence="5">
    <location>
        <begin position="1"/>
        <end position="29"/>
    </location>
</feature>
<keyword evidence="2 6" id="KW-0812">Transmembrane</keyword>
<evidence type="ECO:0000256" key="3">
    <source>
        <dbReference type="ARBA" id="ARBA00022989"/>
    </source>
</evidence>
<dbReference type="Proteomes" id="UP000078544">
    <property type="component" value="Unassembled WGS sequence"/>
</dbReference>
<feature type="transmembrane region" description="Helical" evidence="6">
    <location>
        <begin position="273"/>
        <end position="292"/>
    </location>
</feature>
<dbReference type="EMBL" id="AZGY01000026">
    <property type="protein sequence ID" value="KZZ89207.1"/>
    <property type="molecule type" value="Genomic_DNA"/>
</dbReference>
<evidence type="ECO:0000256" key="1">
    <source>
        <dbReference type="ARBA" id="ARBA00004141"/>
    </source>
</evidence>
<dbReference type="AlphaFoldDB" id="A0A167WSA2"/>
<comment type="subcellular location">
    <subcellularLocation>
        <location evidence="1">Membrane</location>
        <topology evidence="1">Multi-pass membrane protein</topology>
    </subcellularLocation>
</comment>
<feature type="transmembrane region" description="Helical" evidence="6">
    <location>
        <begin position="363"/>
        <end position="382"/>
    </location>
</feature>
<sequence length="675" mass="74505">MKQGLRSAQLPPGTASGLGRLHRQPTLHRRGLVKPRHAVGRSKIFLLFADYPLLGFQVSKEMNRVTPSPQSIVIGAEHLTSFPGSISWSHNSSHGVFTSRPGVLTNDFFLNLLDLNTQWKQTGDDAFEGIDRRTGAKKWTATRNEPNSSAPIGTRRVFAICMGVLQHQSEALAPGQRNTDKNEVTRLPKPSNDPNDPLTWPMWRKCLNFSLLSAMTMSIFTGVSIQHLVWAPMRKELHVSTAQLVQASATLHAAEAVTCIIFIPFAEKYGRRLVYIISTTVFTGALWWTAYMRTLPELYVTNFIMGMAAAINETAIQMSIRDLFFIHQRGSANSIYFITLKCGHYLTPLAAGAQATAVGWRSSYRTLSIFMTVLVVLFVLGFEETKYVRSSNHSGEKDPESLDLEPEASTQPGESSTPAFEPFPRCLRLQLLTPTRESLLKMSYRPLFTMMIPQVLFTAIVFGSGLSLTRVVSSMKSIVFAEEPYNFTPQQLGLLNLGPLIGSLAGAFYGGWLNDKSILWFARRNSGLFEPEMRLYTAPLPAVAMAAGLVIFGVTADRGAHWIYPSIGSGLAVFGFSSIGAVTFTLVIDSYPNIVPQAFIVVTFFRNALALVTSFSLNPWRASMSVSMVFVVAAVISLIIHAAAVPLVIWGKKWRAASAGRYHKLSNRGSERRAA</sequence>
<feature type="region of interest" description="Disordered" evidence="5">
    <location>
        <begin position="171"/>
        <end position="193"/>
    </location>
</feature>
<keyword evidence="4 6" id="KW-0472">Membrane</keyword>
<dbReference type="InterPro" id="IPR010255">
    <property type="entry name" value="Haem_peroxidase_sf"/>
</dbReference>
<dbReference type="OrthoDB" id="5215911at2759"/>
<feature type="compositionally biased region" description="Polar residues" evidence="5">
    <location>
        <begin position="408"/>
        <end position="418"/>
    </location>
</feature>
<name>A0A167WSA2_9HYPO</name>
<feature type="transmembrane region" description="Helical" evidence="6">
    <location>
        <begin position="562"/>
        <end position="586"/>
    </location>
</feature>
<dbReference type="STRING" id="1081109.A0A167WSA2"/>
<feature type="transmembrane region" description="Helical" evidence="6">
    <location>
        <begin position="535"/>
        <end position="556"/>
    </location>
</feature>
<feature type="transmembrane region" description="Helical" evidence="6">
    <location>
        <begin position="209"/>
        <end position="229"/>
    </location>
</feature>
<keyword evidence="9" id="KW-1185">Reference proteome</keyword>
<feature type="transmembrane region" description="Helical" evidence="6">
    <location>
        <begin position="492"/>
        <end position="514"/>
    </location>
</feature>
<dbReference type="PANTHER" id="PTHR23502">
    <property type="entry name" value="MAJOR FACILITATOR SUPERFAMILY"/>
    <property type="match status" value="1"/>
</dbReference>
<evidence type="ECO:0000256" key="6">
    <source>
        <dbReference type="SAM" id="Phobius"/>
    </source>
</evidence>
<feature type="transmembrane region" description="Helical" evidence="6">
    <location>
        <begin position="447"/>
        <end position="472"/>
    </location>
</feature>
<evidence type="ECO:0000313" key="9">
    <source>
        <dbReference type="Proteomes" id="UP000078544"/>
    </source>
</evidence>
<organism evidence="8 9">
    <name type="scientific">Moelleriella libera RCEF 2490</name>
    <dbReference type="NCBI Taxonomy" id="1081109"/>
    <lineage>
        <taxon>Eukaryota</taxon>
        <taxon>Fungi</taxon>
        <taxon>Dikarya</taxon>
        <taxon>Ascomycota</taxon>
        <taxon>Pezizomycotina</taxon>
        <taxon>Sordariomycetes</taxon>
        <taxon>Hypocreomycetidae</taxon>
        <taxon>Hypocreales</taxon>
        <taxon>Clavicipitaceae</taxon>
        <taxon>Moelleriella</taxon>
    </lineage>
</organism>
<dbReference type="PROSITE" id="PS50850">
    <property type="entry name" value="MFS"/>
    <property type="match status" value="1"/>
</dbReference>
<protein>
    <submittedName>
        <fullName evidence="8">Major facilitator superfamily domain, general substrate transporter</fullName>
    </submittedName>
</protein>
<dbReference type="Gene3D" id="1.20.1250.20">
    <property type="entry name" value="MFS general substrate transporter like domains"/>
    <property type="match status" value="1"/>
</dbReference>
<feature type="transmembrane region" description="Helical" evidence="6">
    <location>
        <begin position="298"/>
        <end position="315"/>
    </location>
</feature>
<feature type="transmembrane region" description="Helical" evidence="6">
    <location>
        <begin position="249"/>
        <end position="266"/>
    </location>
</feature>
<evidence type="ECO:0000259" key="7">
    <source>
        <dbReference type="PROSITE" id="PS50850"/>
    </source>
</evidence>
<dbReference type="GO" id="GO:0020037">
    <property type="term" value="F:heme binding"/>
    <property type="evidence" value="ECO:0007669"/>
    <property type="project" value="InterPro"/>
</dbReference>
<evidence type="ECO:0000256" key="4">
    <source>
        <dbReference type="ARBA" id="ARBA00023136"/>
    </source>
</evidence>
<accession>A0A167WSA2</accession>
<evidence type="ECO:0000256" key="5">
    <source>
        <dbReference type="SAM" id="MobiDB-lite"/>
    </source>
</evidence>
<dbReference type="Pfam" id="PF07690">
    <property type="entry name" value="MFS_1"/>
    <property type="match status" value="1"/>
</dbReference>
<evidence type="ECO:0000313" key="8">
    <source>
        <dbReference type="EMBL" id="KZZ89207.1"/>
    </source>
</evidence>